<evidence type="ECO:0000313" key="3">
    <source>
        <dbReference type="Proteomes" id="UP000008068"/>
    </source>
</evidence>
<dbReference type="Proteomes" id="UP000008068">
    <property type="component" value="Unassembled WGS sequence"/>
</dbReference>
<name>G0P499_CAEBE</name>
<dbReference type="HOGENOM" id="CLU_1918913_0_0_1"/>
<evidence type="ECO:0000313" key="2">
    <source>
        <dbReference type="EMBL" id="EGT44663.1"/>
    </source>
</evidence>
<protein>
    <submittedName>
        <fullName evidence="2">Uncharacterized protein</fullName>
    </submittedName>
</protein>
<feature type="region of interest" description="Disordered" evidence="1">
    <location>
        <begin position="95"/>
        <end position="132"/>
    </location>
</feature>
<feature type="compositionally biased region" description="Polar residues" evidence="1">
    <location>
        <begin position="1"/>
        <end position="34"/>
    </location>
</feature>
<evidence type="ECO:0000256" key="1">
    <source>
        <dbReference type="SAM" id="MobiDB-lite"/>
    </source>
</evidence>
<keyword evidence="3" id="KW-1185">Reference proteome</keyword>
<sequence>MSSQAGSSENTDPNNSQNLSLTAQKSHSPSTKNCQQQPQQQVQPRTVGATPFKSFDMKQLTSEMKRLADSGKLFNVMREVDRRGGLRGLQGFCVARGAAGRRGGRRGGNNGKQQQQPMVAPDEPSTSGLNNY</sequence>
<proteinExistence type="predicted"/>
<feature type="compositionally biased region" description="Low complexity" evidence="1">
    <location>
        <begin position="35"/>
        <end position="44"/>
    </location>
</feature>
<feature type="region of interest" description="Disordered" evidence="1">
    <location>
        <begin position="1"/>
        <end position="54"/>
    </location>
</feature>
<dbReference type="EMBL" id="GL380060">
    <property type="protein sequence ID" value="EGT44663.1"/>
    <property type="molecule type" value="Genomic_DNA"/>
</dbReference>
<dbReference type="AlphaFoldDB" id="G0P499"/>
<dbReference type="InParanoid" id="G0P499"/>
<accession>G0P499</accession>
<dbReference type="eggNOG" id="ENOG502TJ5U">
    <property type="taxonomic scope" value="Eukaryota"/>
</dbReference>
<organism evidence="3">
    <name type="scientific">Caenorhabditis brenneri</name>
    <name type="common">Nematode worm</name>
    <dbReference type="NCBI Taxonomy" id="135651"/>
    <lineage>
        <taxon>Eukaryota</taxon>
        <taxon>Metazoa</taxon>
        <taxon>Ecdysozoa</taxon>
        <taxon>Nematoda</taxon>
        <taxon>Chromadorea</taxon>
        <taxon>Rhabditida</taxon>
        <taxon>Rhabditina</taxon>
        <taxon>Rhabditomorpha</taxon>
        <taxon>Rhabditoidea</taxon>
        <taxon>Rhabditidae</taxon>
        <taxon>Peloderinae</taxon>
        <taxon>Caenorhabditis</taxon>
    </lineage>
</organism>
<reference evidence="3" key="1">
    <citation type="submission" date="2011-07" db="EMBL/GenBank/DDBJ databases">
        <authorList>
            <consortium name="Caenorhabditis brenneri Sequencing and Analysis Consortium"/>
            <person name="Wilson R.K."/>
        </authorList>
    </citation>
    <scope>NUCLEOTIDE SEQUENCE [LARGE SCALE GENOMIC DNA]</scope>
    <source>
        <strain evidence="3">PB2801</strain>
    </source>
</reference>
<gene>
    <name evidence="2" type="ORF">CAEBREN_29680</name>
</gene>
<dbReference type="OrthoDB" id="10414584at2759"/>